<proteinExistence type="inferred from homology"/>
<dbReference type="PANTHER" id="PTHR47165">
    <property type="entry name" value="OS03G0429900 PROTEIN"/>
    <property type="match status" value="1"/>
</dbReference>
<feature type="domain" description="Replication factor A C-terminal" evidence="7">
    <location>
        <begin position="289"/>
        <end position="383"/>
    </location>
</feature>
<evidence type="ECO:0000256" key="1">
    <source>
        <dbReference type="ARBA" id="ARBA00005690"/>
    </source>
</evidence>
<dbReference type="PANTHER" id="PTHR47165:SF4">
    <property type="entry name" value="OS03G0429900 PROTEIN"/>
    <property type="match status" value="1"/>
</dbReference>
<dbReference type="GO" id="GO:0003677">
    <property type="term" value="F:DNA binding"/>
    <property type="evidence" value="ECO:0007669"/>
    <property type="project" value="UniProtKB-KW"/>
</dbReference>
<protein>
    <submittedName>
        <fullName evidence="8">(rape) hypothetical protein</fullName>
    </submittedName>
</protein>
<keyword evidence="4" id="KW-0862">Zinc</keyword>
<dbReference type="CDD" id="cd04476">
    <property type="entry name" value="RPA1_DBD_C"/>
    <property type="match status" value="1"/>
</dbReference>
<dbReference type="Gene3D" id="2.40.50.140">
    <property type="entry name" value="Nucleic acid-binding proteins"/>
    <property type="match status" value="3"/>
</dbReference>
<name>A0A816YT15_BRANA</name>
<evidence type="ECO:0000259" key="7">
    <source>
        <dbReference type="Pfam" id="PF08646"/>
    </source>
</evidence>
<dbReference type="InterPro" id="IPR003871">
    <property type="entry name" value="RFA1B/D_OB_1st"/>
</dbReference>
<dbReference type="Pfam" id="PF02721">
    <property type="entry name" value="DUF223"/>
    <property type="match status" value="1"/>
</dbReference>
<dbReference type="EMBL" id="HG994361">
    <property type="protein sequence ID" value="CAF2166938.1"/>
    <property type="molecule type" value="Genomic_DNA"/>
</dbReference>
<gene>
    <name evidence="8" type="ORF">DARMORV10_A07P20350.1</name>
</gene>
<comment type="similarity">
    <text evidence="1">Belongs to the replication factor A protein 1 family.</text>
</comment>
<evidence type="ECO:0000313" key="8">
    <source>
        <dbReference type="EMBL" id="CAF2166938.1"/>
    </source>
</evidence>
<dbReference type="InterPro" id="IPR047192">
    <property type="entry name" value="Euk_RPA1_DBD_C"/>
</dbReference>
<keyword evidence="5" id="KW-0238">DNA-binding</keyword>
<feature type="domain" description="Replication protein A 70 kDa DNA-binding subunit B/D first OB fold" evidence="6">
    <location>
        <begin position="4"/>
        <end position="105"/>
    </location>
</feature>
<evidence type="ECO:0000256" key="4">
    <source>
        <dbReference type="ARBA" id="ARBA00022833"/>
    </source>
</evidence>
<sequence length="406" mass="45996">MAGLDFVSDLKPFKSMWKIRVKVIRLWKQYTCALGETMEMVLADSKGDMIHATVKKELVSQFVTLISQGESKLMVNFIVTMAAGSYRPTKHPYRIVFLPTTRLRMCDALPSNLTGLDPVKFESIKDGSQNTDYLVDVIGQIVEVSHVEVVSVNGKDTQKLSLELRNQDDDRLPMVLWGKFATDVNDAIQLRGEHKIIVVLRFGKIKVWKDERSISNAYNVSDVALNPNLEEVQTFIELLPKDDMALAIVDPKPLALTNGVSDKDDFFIHTPRKSIADVKASRQVEKCVVMCTIAGIDSDMGWFYLSCKVCSKKVLTVPSESEDDGLDLFKHNYFCVKCNQHDPRLIPRYKLHVVVLDHTSDTKFLLFDNLALQLLHQPCIELTGPITDEEVQEPYLFAGCYQQFGW</sequence>
<keyword evidence="3" id="KW-0863">Zinc-finger</keyword>
<accession>A0A816YT15</accession>
<dbReference type="CDD" id="cd04481">
    <property type="entry name" value="RPA1_DBD_B_like"/>
    <property type="match status" value="1"/>
</dbReference>
<dbReference type="Pfam" id="PF08646">
    <property type="entry name" value="Rep_fac-A_C"/>
    <property type="match status" value="1"/>
</dbReference>
<dbReference type="CDD" id="cd04480">
    <property type="entry name" value="RPA1_DBD_A_like"/>
    <property type="match status" value="1"/>
</dbReference>
<dbReference type="GO" id="GO:0008270">
    <property type="term" value="F:zinc ion binding"/>
    <property type="evidence" value="ECO:0007669"/>
    <property type="project" value="UniProtKB-KW"/>
</dbReference>
<evidence type="ECO:0000256" key="2">
    <source>
        <dbReference type="ARBA" id="ARBA00022723"/>
    </source>
</evidence>
<dbReference type="SUPFAM" id="SSF50249">
    <property type="entry name" value="Nucleic acid-binding proteins"/>
    <property type="match status" value="3"/>
</dbReference>
<reference evidence="8" key="1">
    <citation type="submission" date="2021-01" db="EMBL/GenBank/DDBJ databases">
        <authorList>
            <consortium name="Genoscope - CEA"/>
            <person name="William W."/>
        </authorList>
    </citation>
    <scope>NUCLEOTIDE SEQUENCE</scope>
</reference>
<dbReference type="InterPro" id="IPR012340">
    <property type="entry name" value="NA-bd_OB-fold"/>
</dbReference>
<keyword evidence="2" id="KW-0479">Metal-binding</keyword>
<dbReference type="Proteomes" id="UP001295469">
    <property type="component" value="Chromosome A07"/>
</dbReference>
<dbReference type="AlphaFoldDB" id="A0A816YT15"/>
<evidence type="ECO:0000259" key="6">
    <source>
        <dbReference type="Pfam" id="PF02721"/>
    </source>
</evidence>
<dbReference type="InterPro" id="IPR013955">
    <property type="entry name" value="Rep_factor-A_C"/>
</dbReference>
<organism evidence="8">
    <name type="scientific">Brassica napus</name>
    <name type="common">Rape</name>
    <dbReference type="NCBI Taxonomy" id="3708"/>
    <lineage>
        <taxon>Eukaryota</taxon>
        <taxon>Viridiplantae</taxon>
        <taxon>Streptophyta</taxon>
        <taxon>Embryophyta</taxon>
        <taxon>Tracheophyta</taxon>
        <taxon>Spermatophyta</taxon>
        <taxon>Magnoliopsida</taxon>
        <taxon>eudicotyledons</taxon>
        <taxon>Gunneridae</taxon>
        <taxon>Pentapetalae</taxon>
        <taxon>rosids</taxon>
        <taxon>malvids</taxon>
        <taxon>Brassicales</taxon>
        <taxon>Brassicaceae</taxon>
        <taxon>Brassiceae</taxon>
        <taxon>Brassica</taxon>
    </lineage>
</organism>
<evidence type="ECO:0000256" key="5">
    <source>
        <dbReference type="ARBA" id="ARBA00023125"/>
    </source>
</evidence>
<evidence type="ECO:0000256" key="3">
    <source>
        <dbReference type="ARBA" id="ARBA00022771"/>
    </source>
</evidence>